<proteinExistence type="predicted"/>
<name>Q6FAI7_ACIAD</name>
<dbReference type="AlphaFoldDB" id="Q6FAI7"/>
<protein>
    <submittedName>
        <fullName evidence="1">Uncharacterized protein</fullName>
    </submittedName>
</protein>
<dbReference type="STRING" id="202950.GCA_001485005_00265"/>
<sequence>MDMLVSIPVKHFDNDDNDSDFLVFQNTLKSDIQIQIQQVNAGRYHASDLLDPLSCREIIQDFASRIEARNLTCAGSMFIKYWAVPLLYPYWYGALINQVSLSWSLDQVVLDLPQDWLWDRTLLLDMHRKENHRLIQRHERFTSLFNQIVNDLTCIFKVISRVTKVTMSLIWENTALRILQFYDMLQRRGVAFAVEQNIQEQRHYLAHLHADVFGLKTNPFSNLIDHWSSDINTYAREKCCFYFQLPEAEHEYCKGCPLRKRDKTRDKYVCKNI</sequence>
<accession>Q6FAI7</accession>
<reference evidence="1 2" key="1">
    <citation type="journal article" date="2004" name="Nucleic Acids Res.">
        <title>Unique features revealed by the genome sequence of Acinetobacter sp. ADP1, a versatile and naturally transformation competent bacterium.</title>
        <authorList>
            <person name="Barbe V."/>
            <person name="Vallenet D."/>
            <person name="Fonknechten N."/>
            <person name="Kreimeyer A."/>
            <person name="Oztas S."/>
            <person name="Labarre L."/>
            <person name="Cruveiller S."/>
            <person name="Robert C."/>
            <person name="Duprat S."/>
            <person name="Wincker P."/>
            <person name="Ornston L.N."/>
            <person name="Weissenbach J."/>
            <person name="Marliere P."/>
            <person name="Cohen G.N."/>
            <person name="Medigue C."/>
        </authorList>
    </citation>
    <scope>NUCLEOTIDE SEQUENCE [LARGE SCALE GENOMIC DNA]</scope>
    <source>
        <strain evidence="2">ATCC 33305 / BD413 / ADP1</strain>
    </source>
</reference>
<dbReference type="GO" id="GO:0051537">
    <property type="term" value="F:2 iron, 2 sulfur cluster binding"/>
    <property type="evidence" value="ECO:0007669"/>
    <property type="project" value="InterPro"/>
</dbReference>
<dbReference type="KEGG" id="aci:ACIAD2119"/>
<dbReference type="eggNOG" id="COG4114">
    <property type="taxonomic scope" value="Bacteria"/>
</dbReference>
<dbReference type="EMBL" id="CR543861">
    <property type="protein sequence ID" value="CAG68926.1"/>
    <property type="molecule type" value="Genomic_DNA"/>
</dbReference>
<evidence type="ECO:0000313" key="2">
    <source>
        <dbReference type="Proteomes" id="UP000000430"/>
    </source>
</evidence>
<dbReference type="Proteomes" id="UP000000430">
    <property type="component" value="Chromosome"/>
</dbReference>
<organism evidence="1 2">
    <name type="scientific">Acinetobacter baylyi (strain ATCC 33305 / BD413 / ADP1)</name>
    <dbReference type="NCBI Taxonomy" id="62977"/>
    <lineage>
        <taxon>Bacteria</taxon>
        <taxon>Pseudomonadati</taxon>
        <taxon>Pseudomonadota</taxon>
        <taxon>Gammaproteobacteria</taxon>
        <taxon>Moraxellales</taxon>
        <taxon>Moraxellaceae</taxon>
        <taxon>Acinetobacter</taxon>
    </lineage>
</organism>
<evidence type="ECO:0000313" key="1">
    <source>
        <dbReference type="EMBL" id="CAG68926.1"/>
    </source>
</evidence>
<gene>
    <name evidence="1" type="ordered locus">ACIAD2119</name>
</gene>
<dbReference type="HOGENOM" id="CLU_1159127_0_0_6"/>